<feature type="compositionally biased region" description="Polar residues" evidence="1">
    <location>
        <begin position="127"/>
        <end position="151"/>
    </location>
</feature>
<proteinExistence type="predicted"/>
<dbReference type="Proteomes" id="UP000077755">
    <property type="component" value="Chromosome 1"/>
</dbReference>
<reference evidence="2" key="1">
    <citation type="journal article" date="2016" name="Nat. Genet.">
        <title>A high-quality carrot genome assembly provides new insights into carotenoid accumulation and asterid genome evolution.</title>
        <authorList>
            <person name="Iorizzo M."/>
            <person name="Ellison S."/>
            <person name="Senalik D."/>
            <person name="Zeng P."/>
            <person name="Satapoomin P."/>
            <person name="Huang J."/>
            <person name="Bowman M."/>
            <person name="Iovene M."/>
            <person name="Sanseverino W."/>
            <person name="Cavagnaro P."/>
            <person name="Yildiz M."/>
            <person name="Macko-Podgorni A."/>
            <person name="Moranska E."/>
            <person name="Grzebelus E."/>
            <person name="Grzebelus D."/>
            <person name="Ashrafi H."/>
            <person name="Zheng Z."/>
            <person name="Cheng S."/>
            <person name="Spooner D."/>
            <person name="Van Deynze A."/>
            <person name="Simon P."/>
        </authorList>
    </citation>
    <scope>NUCLEOTIDE SEQUENCE</scope>
    <source>
        <tissue evidence="2">Leaf</tissue>
    </source>
</reference>
<sequence length="151" mass="16673">MAQRRRVENPVVDVSISDDESFSFVFHKAAAELTKLYSLAVDGHVAFDAGARHAYTGVYEWIQLQLQNGMLLTAADICSYLQDKLNQLDSDVLNAQQLSEVEQSANEMVPENDMNNAHQLPEPLANETESGASDDTNTNPSASQVQEMEIN</sequence>
<reference evidence="2" key="2">
    <citation type="submission" date="2022-03" db="EMBL/GenBank/DDBJ databases">
        <title>Draft title - Genomic analysis of global carrot germplasm unveils the trajectory of domestication and the origin of high carotenoid orange carrot.</title>
        <authorList>
            <person name="Iorizzo M."/>
            <person name="Ellison S."/>
            <person name="Senalik D."/>
            <person name="Macko-Podgorni A."/>
            <person name="Grzebelus D."/>
            <person name="Bostan H."/>
            <person name="Rolling W."/>
            <person name="Curaba J."/>
            <person name="Simon P."/>
        </authorList>
    </citation>
    <scope>NUCLEOTIDE SEQUENCE</scope>
    <source>
        <tissue evidence="2">Leaf</tissue>
    </source>
</reference>
<dbReference type="AlphaFoldDB" id="A0A175YAB6"/>
<evidence type="ECO:0000313" key="3">
    <source>
        <dbReference type="Proteomes" id="UP000077755"/>
    </source>
</evidence>
<protein>
    <submittedName>
        <fullName evidence="2">Uncharacterized protein</fullName>
    </submittedName>
</protein>
<organism evidence="2 3">
    <name type="scientific">Daucus carota subsp. sativus</name>
    <name type="common">Carrot</name>
    <dbReference type="NCBI Taxonomy" id="79200"/>
    <lineage>
        <taxon>Eukaryota</taxon>
        <taxon>Viridiplantae</taxon>
        <taxon>Streptophyta</taxon>
        <taxon>Embryophyta</taxon>
        <taxon>Tracheophyta</taxon>
        <taxon>Spermatophyta</taxon>
        <taxon>Magnoliopsida</taxon>
        <taxon>eudicotyledons</taxon>
        <taxon>Gunneridae</taxon>
        <taxon>Pentapetalae</taxon>
        <taxon>asterids</taxon>
        <taxon>campanulids</taxon>
        <taxon>Apiales</taxon>
        <taxon>Apiaceae</taxon>
        <taxon>Apioideae</taxon>
        <taxon>Scandiceae</taxon>
        <taxon>Daucinae</taxon>
        <taxon>Daucus</taxon>
        <taxon>Daucus sect. Daucus</taxon>
    </lineage>
</organism>
<name>A0A175YAB6_DAUCS</name>
<dbReference type="EMBL" id="CP093343">
    <property type="protein sequence ID" value="WOG82838.1"/>
    <property type="molecule type" value="Genomic_DNA"/>
</dbReference>
<dbReference type="PANTHER" id="PTHR33675:SF1">
    <property type="entry name" value="HOLOCARBOXYLASE SYNTHETASE"/>
    <property type="match status" value="1"/>
</dbReference>
<gene>
    <name evidence="2" type="ORF">DCAR_0102006</name>
</gene>
<dbReference type="KEGG" id="dcr:108192506"/>
<dbReference type="PANTHER" id="PTHR33675">
    <property type="entry name" value="NUCLEAR RECEPTOR FAMILY 2 GROUP C PROTEIN"/>
    <property type="match status" value="1"/>
</dbReference>
<keyword evidence="3" id="KW-1185">Reference proteome</keyword>
<evidence type="ECO:0000256" key="1">
    <source>
        <dbReference type="SAM" id="MobiDB-lite"/>
    </source>
</evidence>
<accession>A0A175YAB6</accession>
<evidence type="ECO:0000313" key="2">
    <source>
        <dbReference type="EMBL" id="WOG82838.1"/>
    </source>
</evidence>
<dbReference type="Gramene" id="KZM80524">
    <property type="protein sequence ID" value="KZM80524"/>
    <property type="gene ID" value="DCAR_032193"/>
</dbReference>
<feature type="region of interest" description="Disordered" evidence="1">
    <location>
        <begin position="99"/>
        <end position="151"/>
    </location>
</feature>